<keyword evidence="7" id="KW-1185">Reference proteome</keyword>
<keyword evidence="4" id="KW-0067">ATP-binding</keyword>
<dbReference type="InterPro" id="IPR050153">
    <property type="entry name" value="Metal_Ion_Import_ABC"/>
</dbReference>
<gene>
    <name evidence="6" type="ORF">U732_3101</name>
</gene>
<reference evidence="6 7" key="1">
    <citation type="journal article" date="2015" name="Infect. Genet. Evol.">
        <title>Genomic sequences of six botulinum neurotoxin-producing strains representing three clostridial species illustrate the mobility and diversity of botulinum neurotoxin genes.</title>
        <authorList>
            <person name="Smith T.J."/>
            <person name="Hill K.K."/>
            <person name="Xie G."/>
            <person name="Foley B.T."/>
            <person name="Williamson C.H."/>
            <person name="Foster J.T."/>
            <person name="Johnson S.L."/>
            <person name="Chertkov O."/>
            <person name="Teshima H."/>
            <person name="Gibbons H.S."/>
            <person name="Johnsky L.A."/>
            <person name="Karavis M.A."/>
            <person name="Smith L.A."/>
        </authorList>
    </citation>
    <scope>NUCLEOTIDE SEQUENCE [LARGE SCALE GENOMIC DNA]</scope>
    <source>
        <strain evidence="6 7">CDC 2741</strain>
    </source>
</reference>
<name>A0A0C1UJQ5_9CLOT</name>
<evidence type="ECO:0000259" key="5">
    <source>
        <dbReference type="PROSITE" id="PS50893"/>
    </source>
</evidence>
<dbReference type="GO" id="GO:0005524">
    <property type="term" value="F:ATP binding"/>
    <property type="evidence" value="ECO:0007669"/>
    <property type="project" value="UniProtKB-KW"/>
</dbReference>
<dbReference type="Proteomes" id="UP000031366">
    <property type="component" value="Unassembled WGS sequence"/>
</dbReference>
<dbReference type="AlphaFoldDB" id="A0A0C1UJQ5"/>
<dbReference type="PROSITE" id="PS00211">
    <property type="entry name" value="ABC_TRANSPORTER_1"/>
    <property type="match status" value="1"/>
</dbReference>
<proteinExistence type="inferred from homology"/>
<evidence type="ECO:0000256" key="2">
    <source>
        <dbReference type="ARBA" id="ARBA00022448"/>
    </source>
</evidence>
<dbReference type="PANTHER" id="PTHR42734">
    <property type="entry name" value="METAL TRANSPORT SYSTEM ATP-BINDING PROTEIN TM_0124-RELATED"/>
    <property type="match status" value="1"/>
</dbReference>
<dbReference type="InterPro" id="IPR003439">
    <property type="entry name" value="ABC_transporter-like_ATP-bd"/>
</dbReference>
<dbReference type="EMBL" id="AYSO01000014">
    <property type="protein sequence ID" value="KIE47505.1"/>
    <property type="molecule type" value="Genomic_DNA"/>
</dbReference>
<dbReference type="STRING" id="29341.RSJ17_09200"/>
<dbReference type="Pfam" id="PF00005">
    <property type="entry name" value="ABC_tran"/>
    <property type="match status" value="1"/>
</dbReference>
<feature type="domain" description="ABC transporter" evidence="5">
    <location>
        <begin position="4"/>
        <end position="226"/>
    </location>
</feature>
<dbReference type="PANTHER" id="PTHR42734:SF17">
    <property type="entry name" value="METAL TRANSPORT SYSTEM ATP-BINDING PROTEIN TM_0124-RELATED"/>
    <property type="match status" value="1"/>
</dbReference>
<organism evidence="6 7">
    <name type="scientific">Clostridium argentinense CDC 2741</name>
    <dbReference type="NCBI Taxonomy" id="1418104"/>
    <lineage>
        <taxon>Bacteria</taxon>
        <taxon>Bacillati</taxon>
        <taxon>Bacillota</taxon>
        <taxon>Clostridia</taxon>
        <taxon>Eubacteriales</taxon>
        <taxon>Clostridiaceae</taxon>
        <taxon>Clostridium</taxon>
    </lineage>
</organism>
<dbReference type="InterPro" id="IPR027417">
    <property type="entry name" value="P-loop_NTPase"/>
</dbReference>
<comment type="similarity">
    <text evidence="1">Belongs to the ABC transporter superfamily.</text>
</comment>
<keyword evidence="3" id="KW-0547">Nucleotide-binding</keyword>
<dbReference type="InterPro" id="IPR017871">
    <property type="entry name" value="ABC_transporter-like_CS"/>
</dbReference>
<evidence type="ECO:0000313" key="7">
    <source>
        <dbReference type="Proteomes" id="UP000031366"/>
    </source>
</evidence>
<sequence length="228" mass="25613">MGILKVSHLDIFYQSVLAVKDVSFEIDHGDYFCIVGSNGSGKSSLVKGILGLVPFNRGKVEFNISKGQIAYLPQISTIPSDLPATVHEIVITGRQKSAKRIPFYSRDDIKAAKEAMAILEITDISNKRIGELSGGQQQRVLLARALCRNPKLLILDEPCSGLDEDITKGLYRILSDLNNKYNITILMVSHDLDKVKEYANRVAVMDNYLKFCGNMEEWQFFRRGDIRK</sequence>
<dbReference type="PROSITE" id="PS50893">
    <property type="entry name" value="ABC_TRANSPORTER_2"/>
    <property type="match status" value="1"/>
</dbReference>
<dbReference type="SMART" id="SM00382">
    <property type="entry name" value="AAA"/>
    <property type="match status" value="1"/>
</dbReference>
<dbReference type="CDD" id="cd03235">
    <property type="entry name" value="ABC_Metallic_Cations"/>
    <property type="match status" value="1"/>
</dbReference>
<evidence type="ECO:0000256" key="4">
    <source>
        <dbReference type="ARBA" id="ARBA00022840"/>
    </source>
</evidence>
<dbReference type="GO" id="GO:0016887">
    <property type="term" value="F:ATP hydrolysis activity"/>
    <property type="evidence" value="ECO:0007669"/>
    <property type="project" value="InterPro"/>
</dbReference>
<protein>
    <submittedName>
        <fullName evidence="6">ABC transporter family protein</fullName>
    </submittedName>
</protein>
<dbReference type="SUPFAM" id="SSF52540">
    <property type="entry name" value="P-loop containing nucleoside triphosphate hydrolases"/>
    <property type="match status" value="1"/>
</dbReference>
<accession>A0A0C1UJQ5</accession>
<evidence type="ECO:0000256" key="1">
    <source>
        <dbReference type="ARBA" id="ARBA00005417"/>
    </source>
</evidence>
<evidence type="ECO:0000313" key="6">
    <source>
        <dbReference type="EMBL" id="KIE47505.1"/>
    </source>
</evidence>
<comment type="caution">
    <text evidence="6">The sequence shown here is derived from an EMBL/GenBank/DDBJ whole genome shotgun (WGS) entry which is preliminary data.</text>
</comment>
<dbReference type="Gene3D" id="3.40.50.300">
    <property type="entry name" value="P-loop containing nucleotide triphosphate hydrolases"/>
    <property type="match status" value="1"/>
</dbReference>
<evidence type="ECO:0000256" key="3">
    <source>
        <dbReference type="ARBA" id="ARBA00022741"/>
    </source>
</evidence>
<dbReference type="InterPro" id="IPR003593">
    <property type="entry name" value="AAA+_ATPase"/>
</dbReference>
<dbReference type="OrthoDB" id="9806726at2"/>
<keyword evidence="2" id="KW-0813">Transport</keyword>
<dbReference type="RefSeq" id="WP_039631545.1">
    <property type="nucleotide sequence ID" value="NZ_AYSO01000014.1"/>
</dbReference>